<dbReference type="PROSITE" id="PS50067">
    <property type="entry name" value="KINESIN_MOTOR_2"/>
    <property type="match status" value="1"/>
</dbReference>
<feature type="compositionally biased region" description="Low complexity" evidence="2">
    <location>
        <begin position="627"/>
        <end position="638"/>
    </location>
</feature>
<dbReference type="Pfam" id="PF00225">
    <property type="entry name" value="Kinesin"/>
    <property type="match status" value="1"/>
</dbReference>
<keyword evidence="3" id="KW-1133">Transmembrane helix</keyword>
<dbReference type="InterPro" id="IPR001752">
    <property type="entry name" value="Kinesin_motor_dom"/>
</dbReference>
<feature type="region of interest" description="Disordered" evidence="2">
    <location>
        <begin position="520"/>
        <end position="551"/>
    </location>
</feature>
<gene>
    <name evidence="6" type="ORF">DBRI1063_LOCUS13428</name>
</gene>
<dbReference type="PRINTS" id="PR00380">
    <property type="entry name" value="KINESINHEAVY"/>
</dbReference>
<dbReference type="Pfam" id="PF02037">
    <property type="entry name" value="SAP"/>
    <property type="match status" value="3"/>
</dbReference>
<dbReference type="GO" id="GO:0005875">
    <property type="term" value="C:microtubule associated complex"/>
    <property type="evidence" value="ECO:0007669"/>
    <property type="project" value="TreeGrafter"/>
</dbReference>
<dbReference type="PANTHER" id="PTHR47969">
    <property type="entry name" value="CHROMOSOME-ASSOCIATED KINESIN KIF4A-RELATED"/>
    <property type="match status" value="1"/>
</dbReference>
<evidence type="ECO:0000256" key="1">
    <source>
        <dbReference type="PROSITE-ProRule" id="PRU00283"/>
    </source>
</evidence>
<dbReference type="PANTHER" id="PTHR47969:SF29">
    <property type="entry name" value="KINESIN-LIKE PROTEIN"/>
    <property type="match status" value="1"/>
</dbReference>
<feature type="region of interest" description="Disordered" evidence="2">
    <location>
        <begin position="471"/>
        <end position="490"/>
    </location>
</feature>
<feature type="compositionally biased region" description="Polar residues" evidence="2">
    <location>
        <begin position="520"/>
        <end position="536"/>
    </location>
</feature>
<comment type="similarity">
    <text evidence="1">Belongs to the TRAFAC class myosin-kinesin ATPase superfamily. Kinesin family.</text>
</comment>
<dbReference type="GO" id="GO:0007052">
    <property type="term" value="P:mitotic spindle organization"/>
    <property type="evidence" value="ECO:0007669"/>
    <property type="project" value="TreeGrafter"/>
</dbReference>
<dbReference type="SMART" id="SM00513">
    <property type="entry name" value="SAP"/>
    <property type="match status" value="3"/>
</dbReference>
<dbReference type="GO" id="GO:0003777">
    <property type="term" value="F:microtubule motor activity"/>
    <property type="evidence" value="ECO:0007669"/>
    <property type="project" value="InterPro"/>
</dbReference>
<reference evidence="6" key="1">
    <citation type="submission" date="2021-01" db="EMBL/GenBank/DDBJ databases">
        <authorList>
            <person name="Corre E."/>
            <person name="Pelletier E."/>
            <person name="Niang G."/>
            <person name="Scheremetjew M."/>
            <person name="Finn R."/>
            <person name="Kale V."/>
            <person name="Holt S."/>
            <person name="Cochrane G."/>
            <person name="Meng A."/>
            <person name="Brown T."/>
            <person name="Cohen L."/>
        </authorList>
    </citation>
    <scope>NUCLEOTIDE SEQUENCE</scope>
    <source>
        <strain evidence="6">Pop2</strain>
    </source>
</reference>
<dbReference type="InterPro" id="IPR027640">
    <property type="entry name" value="Kinesin-like_fam"/>
</dbReference>
<dbReference type="InterPro" id="IPR036961">
    <property type="entry name" value="Kinesin_motor_dom_sf"/>
</dbReference>
<dbReference type="EMBL" id="HBGN01021048">
    <property type="protein sequence ID" value="CAD9334719.1"/>
    <property type="molecule type" value="Transcribed_RNA"/>
</dbReference>
<keyword evidence="1" id="KW-0067">ATP-binding</keyword>
<feature type="binding site" evidence="1">
    <location>
        <begin position="118"/>
        <end position="125"/>
    </location>
    <ligand>
        <name>ATP</name>
        <dbReference type="ChEBI" id="CHEBI:30616"/>
    </ligand>
</feature>
<evidence type="ECO:0000259" key="4">
    <source>
        <dbReference type="PROSITE" id="PS50067"/>
    </source>
</evidence>
<feature type="domain" description="SAP" evidence="5">
    <location>
        <begin position="850"/>
        <end position="884"/>
    </location>
</feature>
<dbReference type="GO" id="GO:0051231">
    <property type="term" value="P:spindle elongation"/>
    <property type="evidence" value="ECO:0007669"/>
    <property type="project" value="TreeGrafter"/>
</dbReference>
<evidence type="ECO:0000256" key="3">
    <source>
        <dbReference type="SAM" id="Phobius"/>
    </source>
</evidence>
<feature type="transmembrane region" description="Helical" evidence="3">
    <location>
        <begin position="749"/>
        <end position="770"/>
    </location>
</feature>
<dbReference type="GO" id="GO:0008017">
    <property type="term" value="F:microtubule binding"/>
    <property type="evidence" value="ECO:0007669"/>
    <property type="project" value="InterPro"/>
</dbReference>
<dbReference type="SUPFAM" id="SSF52540">
    <property type="entry name" value="P-loop containing nucleoside triphosphate hydrolases"/>
    <property type="match status" value="1"/>
</dbReference>
<dbReference type="GO" id="GO:0007018">
    <property type="term" value="P:microtubule-based movement"/>
    <property type="evidence" value="ECO:0007669"/>
    <property type="project" value="InterPro"/>
</dbReference>
<dbReference type="AlphaFoldDB" id="A0A6U3RWM7"/>
<dbReference type="SMART" id="SM00129">
    <property type="entry name" value="KISc"/>
    <property type="match status" value="1"/>
</dbReference>
<dbReference type="InterPro" id="IPR003034">
    <property type="entry name" value="SAP_dom"/>
</dbReference>
<evidence type="ECO:0008006" key="7">
    <source>
        <dbReference type="Google" id="ProtNLM"/>
    </source>
</evidence>
<feature type="domain" description="Kinesin motor" evidence="4">
    <location>
        <begin position="30"/>
        <end position="395"/>
    </location>
</feature>
<dbReference type="Gene3D" id="1.10.720.30">
    <property type="entry name" value="SAP domain"/>
    <property type="match status" value="3"/>
</dbReference>
<feature type="domain" description="SAP" evidence="5">
    <location>
        <begin position="886"/>
        <end position="920"/>
    </location>
</feature>
<evidence type="ECO:0000259" key="5">
    <source>
        <dbReference type="PROSITE" id="PS50800"/>
    </source>
</evidence>
<keyword evidence="3" id="KW-0812">Transmembrane</keyword>
<accession>A0A6U3RWM7</accession>
<dbReference type="PROSITE" id="PS50800">
    <property type="entry name" value="SAP"/>
    <property type="match status" value="3"/>
</dbReference>
<dbReference type="GO" id="GO:0005524">
    <property type="term" value="F:ATP binding"/>
    <property type="evidence" value="ECO:0007669"/>
    <property type="project" value="UniProtKB-UniRule"/>
</dbReference>
<keyword evidence="1" id="KW-0505">Motor protein</keyword>
<organism evidence="6">
    <name type="scientific">Ditylum brightwellii</name>
    <dbReference type="NCBI Taxonomy" id="49249"/>
    <lineage>
        <taxon>Eukaryota</taxon>
        <taxon>Sar</taxon>
        <taxon>Stramenopiles</taxon>
        <taxon>Ochrophyta</taxon>
        <taxon>Bacillariophyta</taxon>
        <taxon>Mediophyceae</taxon>
        <taxon>Lithodesmiophycidae</taxon>
        <taxon>Lithodesmiales</taxon>
        <taxon>Lithodesmiaceae</taxon>
        <taxon>Ditylum</taxon>
    </lineage>
</organism>
<evidence type="ECO:0000256" key="2">
    <source>
        <dbReference type="SAM" id="MobiDB-lite"/>
    </source>
</evidence>
<feature type="region of interest" description="Disordered" evidence="2">
    <location>
        <begin position="624"/>
        <end position="647"/>
    </location>
</feature>
<feature type="domain" description="SAP" evidence="5">
    <location>
        <begin position="794"/>
        <end position="828"/>
    </location>
</feature>
<sequence length="921" mass="99961">MQNDSLSDNAVVANAIEIENANESDAATEKVRVFVRLRPMEISTATNEQIKEAPTLGAKSKADGRTIEVLSPRDGSFSNHFFDGVFDGVSHKDLYEQTASNLIDAIRDGENACLIAYGQTGTGKTYTMFGDCKTTSSSDNHIPEKEGIVQYFIRELMGGIRSQSEGSQKCTDGDDDDDVLLKEFPPVVMCSYVEIYQDKFRDLLASSDDEGAVTAGRFKVSSPKESRGRMNAGAVGGVFMSGAYWERCHEEGDVLNILNVGNQARSTSATNLNSASSRSHAIFTIKLLYPGCEPQYVHLVDLAGSELASKTNALGQTMQEAKTINKSLSALGNVVRAVTQGRSHVPYRDSKLTYFLQDAIGGSSVTSIILTVSPMASDSSETMSTIRFGHRAKKVTNKKQSGDCDKDDCMQHSTIMAASSALRIEDHFGDNAGNTKDHAVGNCFDDVVDEGEKSFPDNESVSSFEMAAETTIVPSEPSPSNGSVNRESPFFESPEASLRASMLDSSIFSLELDSVSSNNNASTTLIQPEHPSTGSVPSERYPFNSPLSGSSTANSAFMSKKSNMHILHNSSFGKSNDLYEVCSTPNPSATGGKKTHAAREDNNGSAIAKLTHNPDSYVNVGRQLFDSSSESPPQNQNSGLTHPGSWVQPKVANSSLKKKFSRAAGFLGALVFLISAIQNINRDGEGDVGSELDYCPASAQFPLTRYDSYTENATNIHTSIRNSTEVYTEKDQNPYTASMEKSQRDTREILAIALVTVAIVIFSSTLLVTYGKKKQYNTQGSEEDGVNVSDDAVLNSLTKPILKDILRKKNMKVSGTKQVLIDRLRGSVTSSSFKTPTHRKKSRTEWNEDLSGLTVSMLKTRLREKGLKVSGAKADLFLRLKLADDSNDLTKSELKDMLSKKGLKVSGKKTDLANRLVEANF</sequence>
<proteinExistence type="inferred from homology"/>
<keyword evidence="1" id="KW-0547">Nucleotide-binding</keyword>
<keyword evidence="3" id="KW-0472">Membrane</keyword>
<name>A0A6U3RWM7_9STRA</name>
<dbReference type="InterPro" id="IPR036361">
    <property type="entry name" value="SAP_dom_sf"/>
</dbReference>
<dbReference type="InterPro" id="IPR027417">
    <property type="entry name" value="P-loop_NTPase"/>
</dbReference>
<dbReference type="Gene3D" id="3.40.850.10">
    <property type="entry name" value="Kinesin motor domain"/>
    <property type="match status" value="1"/>
</dbReference>
<evidence type="ECO:0000313" key="6">
    <source>
        <dbReference type="EMBL" id="CAD9334719.1"/>
    </source>
</evidence>
<protein>
    <recommendedName>
        <fullName evidence="7">Kinesin motor domain-containing protein</fullName>
    </recommendedName>
</protein>
<dbReference type="SUPFAM" id="SSF68906">
    <property type="entry name" value="SAP domain"/>
    <property type="match status" value="3"/>
</dbReference>